<dbReference type="PANTHER" id="PTHR45348">
    <property type="entry name" value="HYPOTHETICAL OXIDOREDUCTASE (EUROFUNG)"/>
    <property type="match status" value="1"/>
</dbReference>
<dbReference type="Proteomes" id="UP000308199">
    <property type="component" value="Unassembled WGS sequence"/>
</dbReference>
<dbReference type="Pfam" id="PF00107">
    <property type="entry name" value="ADH_zinc_N"/>
    <property type="match status" value="1"/>
</dbReference>
<dbReference type="Gene3D" id="3.90.180.10">
    <property type="entry name" value="Medium-chain alcohol dehydrogenases, catalytic domain"/>
    <property type="match status" value="1"/>
</dbReference>
<dbReference type="SUPFAM" id="SSF50129">
    <property type="entry name" value="GroES-like"/>
    <property type="match status" value="1"/>
</dbReference>
<evidence type="ECO:0000313" key="2">
    <source>
        <dbReference type="EMBL" id="THH04873.1"/>
    </source>
</evidence>
<protein>
    <recommendedName>
        <fullName evidence="1">Enoyl reductase (ER) domain-containing protein</fullName>
    </recommendedName>
</protein>
<dbReference type="CDD" id="cd08249">
    <property type="entry name" value="enoyl_reductase_like"/>
    <property type="match status" value="1"/>
</dbReference>
<dbReference type="AlphaFoldDB" id="A0A4V3XC85"/>
<proteinExistence type="predicted"/>
<dbReference type="OrthoDB" id="3233595at2759"/>
<sequence length="349" mass="37331">MVLQKALFLETPSNGEWVVRTRDIPKPGPGELLVKIYATALNPVDWAIRAFNLKLIDKYPAILGLDSSGTVEEVGEGVQGFAKGDRVVHQGTFDNDGATFQQYTIVSAEVTAKVFSLLPFRGTFTSIPLCIATAAIGLYNDRSQPGLKKLSPPWEEGGKNLYAGQPFVVFGGSSSVGQYVIQLAKLSGFTPIITTASLHSADLLKDAGATHIIDRKTDIPIEVSKITSLPVQLVFDAVSEKDTQKQAWDLLAPGGTLVLAGRIIKVDTAKYPDKTIIGDVFGSVRVPGGRELGVSLYSKLTQLLADGSIKPNRIEVLPDGLAGIPAGLERMARKEVSGLKLVAHPQETA</sequence>
<dbReference type="GO" id="GO:0016651">
    <property type="term" value="F:oxidoreductase activity, acting on NAD(P)H"/>
    <property type="evidence" value="ECO:0007669"/>
    <property type="project" value="InterPro"/>
</dbReference>
<dbReference type="InterPro" id="IPR047122">
    <property type="entry name" value="Trans-enoyl_RdTase-like"/>
</dbReference>
<dbReference type="SUPFAM" id="SSF51735">
    <property type="entry name" value="NAD(P)-binding Rossmann-fold domains"/>
    <property type="match status" value="1"/>
</dbReference>
<dbReference type="Gene3D" id="3.40.50.720">
    <property type="entry name" value="NAD(P)-binding Rossmann-like Domain"/>
    <property type="match status" value="1"/>
</dbReference>
<name>A0A4V3XC85_9AGAM</name>
<dbReference type="PANTHER" id="PTHR45348:SF2">
    <property type="entry name" value="ZINC-TYPE ALCOHOL DEHYDROGENASE-LIKE PROTEIN C2E1P3.01"/>
    <property type="match status" value="1"/>
</dbReference>
<evidence type="ECO:0000313" key="3">
    <source>
        <dbReference type="Proteomes" id="UP000308199"/>
    </source>
</evidence>
<dbReference type="InterPro" id="IPR036291">
    <property type="entry name" value="NAD(P)-bd_dom_sf"/>
</dbReference>
<dbReference type="InterPro" id="IPR011032">
    <property type="entry name" value="GroES-like_sf"/>
</dbReference>
<comment type="caution">
    <text evidence="2">The sequence shown here is derived from an EMBL/GenBank/DDBJ whole genome shotgun (WGS) entry which is preliminary data.</text>
</comment>
<keyword evidence="3" id="KW-1185">Reference proteome</keyword>
<dbReference type="InterPro" id="IPR020843">
    <property type="entry name" value="ER"/>
</dbReference>
<accession>A0A4V3XC85</accession>
<evidence type="ECO:0000259" key="1">
    <source>
        <dbReference type="SMART" id="SM00829"/>
    </source>
</evidence>
<dbReference type="InterPro" id="IPR013154">
    <property type="entry name" value="ADH-like_N"/>
</dbReference>
<organism evidence="2 3">
    <name type="scientific">Phellinidium pouzarii</name>
    <dbReference type="NCBI Taxonomy" id="167371"/>
    <lineage>
        <taxon>Eukaryota</taxon>
        <taxon>Fungi</taxon>
        <taxon>Dikarya</taxon>
        <taxon>Basidiomycota</taxon>
        <taxon>Agaricomycotina</taxon>
        <taxon>Agaricomycetes</taxon>
        <taxon>Hymenochaetales</taxon>
        <taxon>Hymenochaetaceae</taxon>
        <taxon>Phellinidium</taxon>
    </lineage>
</organism>
<dbReference type="SMART" id="SM00829">
    <property type="entry name" value="PKS_ER"/>
    <property type="match status" value="1"/>
</dbReference>
<feature type="domain" description="Enoyl reductase (ER)" evidence="1">
    <location>
        <begin position="10"/>
        <end position="343"/>
    </location>
</feature>
<dbReference type="Pfam" id="PF08240">
    <property type="entry name" value="ADH_N"/>
    <property type="match status" value="1"/>
</dbReference>
<gene>
    <name evidence="2" type="ORF">EW145_g5210</name>
</gene>
<dbReference type="EMBL" id="SGPK01000305">
    <property type="protein sequence ID" value="THH04873.1"/>
    <property type="molecule type" value="Genomic_DNA"/>
</dbReference>
<reference evidence="2 3" key="1">
    <citation type="submission" date="2019-02" db="EMBL/GenBank/DDBJ databases">
        <title>Genome sequencing of the rare red list fungi Phellinidium pouzarii.</title>
        <authorList>
            <person name="Buettner E."/>
            <person name="Kellner H."/>
        </authorList>
    </citation>
    <scope>NUCLEOTIDE SEQUENCE [LARGE SCALE GENOMIC DNA]</scope>
    <source>
        <strain evidence="2 3">DSM 108285</strain>
    </source>
</reference>
<dbReference type="InterPro" id="IPR013149">
    <property type="entry name" value="ADH-like_C"/>
</dbReference>